<dbReference type="OrthoDB" id="5907776at2759"/>
<comment type="similarity">
    <text evidence="1">Belongs to the peptidase C2 family.</text>
</comment>
<dbReference type="Proteomes" id="UP000008281">
    <property type="component" value="Unassembled WGS sequence"/>
</dbReference>
<sequence length="607" mass="70174">MTVCTRNQENKILEECHQWVRLFLEDFGPDDIFFDAEIEYSDGSLKWDEHGTMLYYNVLKKHGTRPISVYQDSWPIHAEQGRIGDCWLIAPLMTIARKRKLLEWIIPQNDFSLKHGIFLVRLFIKGEWTIVVVDGHFPYTKSGRSQFAILTSSELWSCLIEKAIAKMLGGYHMLHGGPMCSAFQWLTGASCLTINLNKETNLEMLWEKLKEFQSLGYLMVTSTLPYVETKYVSQNGLGTHHAYSVLETCVHEGHRLVLIGGTNGLKWKGKWSELPSYNDDVTEKWSEWMKKAVKKRFAWMEINDFCRCFPYIKVCKYRENWHELRTGKFQFGPSCPQEVLRLSINTKCTIIIELLENCVKYPSRYIVGLVNIHKATSDNKIGEIVISSSLELYWCPLKAQCRAVETDPFELKDGVYLVVISVFHNRYPLEYSWAIRSPTPTDHISCDTVTFENDVVSHLSLLKMVETFGKSGIQYRKGLFLQKYSGNNFLTMKAENQTEKPIDIIIFVKTEAPKYEAYGLVSEPFWNKYITLPKPLVIYTTIPPKSKCILGNVWKIPEPIELKSGVVESEMSCKYWIRILEEEIKSGRAKEMRYAKCSGIYKTVSIN</sequence>
<evidence type="ECO:0000313" key="5">
    <source>
        <dbReference type="EMBL" id="EFO97663.1"/>
    </source>
</evidence>
<dbReference type="AlphaFoldDB" id="E3MBL2"/>
<evidence type="ECO:0000256" key="2">
    <source>
        <dbReference type="PIRSR" id="PIRSR622684-1"/>
    </source>
</evidence>
<dbReference type="PANTHER" id="PTHR10183:SF382">
    <property type="entry name" value="CALPAIN-15"/>
    <property type="match status" value="1"/>
</dbReference>
<gene>
    <name evidence="5" type="ORF">CRE_15929</name>
</gene>
<proteinExistence type="inferred from homology"/>
<feature type="active site" evidence="2">
    <location>
        <position position="241"/>
    </location>
</feature>
<dbReference type="STRING" id="31234.E3MBL2"/>
<feature type="active site" evidence="2">
    <location>
        <position position="263"/>
    </location>
</feature>
<dbReference type="Gene3D" id="3.90.70.10">
    <property type="entry name" value="Cysteine proteinases"/>
    <property type="match status" value="1"/>
</dbReference>
<comment type="caution">
    <text evidence="3">Lacks conserved residue(s) required for the propagation of feature annotation.</text>
</comment>
<dbReference type="GO" id="GO:0005737">
    <property type="term" value="C:cytoplasm"/>
    <property type="evidence" value="ECO:0007669"/>
    <property type="project" value="TreeGrafter"/>
</dbReference>
<dbReference type="HOGENOM" id="CLU_003001_2_0_1"/>
<dbReference type="GO" id="GO:0006508">
    <property type="term" value="P:proteolysis"/>
    <property type="evidence" value="ECO:0007669"/>
    <property type="project" value="InterPro"/>
</dbReference>
<dbReference type="PANTHER" id="PTHR10183">
    <property type="entry name" value="CALPAIN"/>
    <property type="match status" value="1"/>
</dbReference>
<dbReference type="SUPFAM" id="SSF54001">
    <property type="entry name" value="Cysteine proteinases"/>
    <property type="match status" value="1"/>
</dbReference>
<dbReference type="InterPro" id="IPR022684">
    <property type="entry name" value="Calpain_cysteine_protease"/>
</dbReference>
<organism evidence="6">
    <name type="scientific">Caenorhabditis remanei</name>
    <name type="common">Caenorhabditis vulgaris</name>
    <dbReference type="NCBI Taxonomy" id="31234"/>
    <lineage>
        <taxon>Eukaryota</taxon>
        <taxon>Metazoa</taxon>
        <taxon>Ecdysozoa</taxon>
        <taxon>Nematoda</taxon>
        <taxon>Chromadorea</taxon>
        <taxon>Rhabditida</taxon>
        <taxon>Rhabditina</taxon>
        <taxon>Rhabditomorpha</taxon>
        <taxon>Rhabditoidea</taxon>
        <taxon>Rhabditidae</taxon>
        <taxon>Peloderinae</taxon>
        <taxon>Caenorhabditis</taxon>
    </lineage>
</organism>
<name>E3MBL2_CAERE</name>
<feature type="active site" evidence="2">
    <location>
        <position position="86"/>
    </location>
</feature>
<dbReference type="eggNOG" id="KOG0045">
    <property type="taxonomic scope" value="Eukaryota"/>
</dbReference>
<dbReference type="PRINTS" id="PR00704">
    <property type="entry name" value="CALPAIN"/>
</dbReference>
<dbReference type="InterPro" id="IPR001300">
    <property type="entry name" value="Peptidase_C2_calpain_cat"/>
</dbReference>
<dbReference type="SMART" id="SM00230">
    <property type="entry name" value="CysPc"/>
    <property type="match status" value="1"/>
</dbReference>
<evidence type="ECO:0000313" key="6">
    <source>
        <dbReference type="Proteomes" id="UP000008281"/>
    </source>
</evidence>
<feature type="domain" description="Calpain catalytic" evidence="4">
    <location>
        <begin position="29"/>
        <end position="318"/>
    </location>
</feature>
<evidence type="ECO:0000256" key="1">
    <source>
        <dbReference type="ARBA" id="ARBA00007623"/>
    </source>
</evidence>
<dbReference type="GO" id="GO:0004198">
    <property type="term" value="F:calcium-dependent cysteine-type endopeptidase activity"/>
    <property type="evidence" value="ECO:0007669"/>
    <property type="project" value="InterPro"/>
</dbReference>
<evidence type="ECO:0000259" key="4">
    <source>
        <dbReference type="PROSITE" id="PS50203"/>
    </source>
</evidence>
<dbReference type="PROSITE" id="PS50203">
    <property type="entry name" value="CALPAIN_CAT"/>
    <property type="match status" value="1"/>
</dbReference>
<evidence type="ECO:0000256" key="3">
    <source>
        <dbReference type="PROSITE-ProRule" id="PRU00239"/>
    </source>
</evidence>
<protein>
    <recommendedName>
        <fullName evidence="4">Calpain catalytic domain-containing protein</fullName>
    </recommendedName>
</protein>
<dbReference type="InterPro" id="IPR038765">
    <property type="entry name" value="Papain-like_cys_pep_sf"/>
</dbReference>
<dbReference type="Pfam" id="PF00648">
    <property type="entry name" value="Peptidase_C2"/>
    <property type="match status" value="1"/>
</dbReference>
<reference evidence="5" key="1">
    <citation type="submission" date="2007-07" db="EMBL/GenBank/DDBJ databases">
        <title>PCAP assembly of the Caenorhabditis remanei genome.</title>
        <authorList>
            <consortium name="The Caenorhabditis remanei Sequencing Consortium"/>
            <person name="Wilson R.K."/>
        </authorList>
    </citation>
    <scope>NUCLEOTIDE SEQUENCE [LARGE SCALE GENOMIC DNA]</scope>
    <source>
        <strain evidence="5">PB4641</strain>
    </source>
</reference>
<keyword evidence="6" id="KW-1185">Reference proteome</keyword>
<accession>E3MBL2</accession>
<dbReference type="InParanoid" id="E3MBL2"/>
<dbReference type="EMBL" id="DS268433">
    <property type="protein sequence ID" value="EFO97663.1"/>
    <property type="molecule type" value="Genomic_DNA"/>
</dbReference>